<dbReference type="GO" id="GO:0005886">
    <property type="term" value="C:plasma membrane"/>
    <property type="evidence" value="ECO:0007669"/>
    <property type="project" value="UniProtKB-SubCell"/>
</dbReference>
<dbReference type="RefSeq" id="WP_179427657.1">
    <property type="nucleotide sequence ID" value="NZ_JACBZP010000001.1"/>
</dbReference>
<evidence type="ECO:0000256" key="5">
    <source>
        <dbReference type="ARBA" id="ARBA00022989"/>
    </source>
</evidence>
<evidence type="ECO:0000256" key="1">
    <source>
        <dbReference type="ARBA" id="ARBA00004651"/>
    </source>
</evidence>
<comment type="similarity">
    <text evidence="2 7">Belongs to the DedA family.</text>
</comment>
<accession>A0A7Z0D2E0</accession>
<evidence type="ECO:0000256" key="2">
    <source>
        <dbReference type="ARBA" id="ARBA00010792"/>
    </source>
</evidence>
<keyword evidence="6 7" id="KW-0472">Membrane</keyword>
<feature type="transmembrane region" description="Helical" evidence="7">
    <location>
        <begin position="62"/>
        <end position="83"/>
    </location>
</feature>
<dbReference type="PANTHER" id="PTHR30353:SF15">
    <property type="entry name" value="INNER MEMBRANE PROTEIN YABI"/>
    <property type="match status" value="1"/>
</dbReference>
<keyword evidence="10" id="KW-1185">Reference proteome</keyword>
<feature type="domain" description="VTT" evidence="8">
    <location>
        <begin position="14"/>
        <end position="113"/>
    </location>
</feature>
<evidence type="ECO:0000259" key="8">
    <source>
        <dbReference type="Pfam" id="PF09335"/>
    </source>
</evidence>
<organism evidence="9 10">
    <name type="scientific">Spelaeicoccus albus</name>
    <dbReference type="NCBI Taxonomy" id="1280376"/>
    <lineage>
        <taxon>Bacteria</taxon>
        <taxon>Bacillati</taxon>
        <taxon>Actinomycetota</taxon>
        <taxon>Actinomycetes</taxon>
        <taxon>Micrococcales</taxon>
        <taxon>Brevibacteriaceae</taxon>
        <taxon>Spelaeicoccus</taxon>
    </lineage>
</organism>
<dbReference type="InterPro" id="IPR032818">
    <property type="entry name" value="DedA-like"/>
</dbReference>
<evidence type="ECO:0000313" key="9">
    <source>
        <dbReference type="EMBL" id="NYI67591.1"/>
    </source>
</evidence>
<dbReference type="Pfam" id="PF09335">
    <property type="entry name" value="VTT_dom"/>
    <property type="match status" value="1"/>
</dbReference>
<dbReference type="AlphaFoldDB" id="A0A7Z0D2E0"/>
<comment type="subcellular location">
    <subcellularLocation>
        <location evidence="1 7">Cell membrane</location>
        <topology evidence="1 7">Multi-pass membrane protein</topology>
    </subcellularLocation>
</comment>
<feature type="transmembrane region" description="Helical" evidence="7">
    <location>
        <begin position="95"/>
        <end position="121"/>
    </location>
</feature>
<keyword evidence="4 7" id="KW-0812">Transmembrane</keyword>
<evidence type="ECO:0000256" key="7">
    <source>
        <dbReference type="RuleBase" id="RU367016"/>
    </source>
</evidence>
<keyword evidence="3 7" id="KW-1003">Cell membrane</keyword>
<evidence type="ECO:0000313" key="10">
    <source>
        <dbReference type="Proteomes" id="UP000539111"/>
    </source>
</evidence>
<dbReference type="InterPro" id="IPR032816">
    <property type="entry name" value="VTT_dom"/>
</dbReference>
<evidence type="ECO:0000256" key="4">
    <source>
        <dbReference type="ARBA" id="ARBA00022692"/>
    </source>
</evidence>
<feature type="transmembrane region" description="Helical" evidence="7">
    <location>
        <begin position="12"/>
        <end position="31"/>
    </location>
</feature>
<evidence type="ECO:0000256" key="6">
    <source>
        <dbReference type="ARBA" id="ARBA00023136"/>
    </source>
</evidence>
<evidence type="ECO:0000256" key="3">
    <source>
        <dbReference type="ARBA" id="ARBA00022475"/>
    </source>
</evidence>
<reference evidence="9 10" key="1">
    <citation type="submission" date="2020-07" db="EMBL/GenBank/DDBJ databases">
        <title>Sequencing the genomes of 1000 actinobacteria strains.</title>
        <authorList>
            <person name="Klenk H.-P."/>
        </authorList>
    </citation>
    <scope>NUCLEOTIDE SEQUENCE [LARGE SCALE GENOMIC DNA]</scope>
    <source>
        <strain evidence="9 10">DSM 26341</strain>
    </source>
</reference>
<dbReference type="EMBL" id="JACBZP010000001">
    <property type="protein sequence ID" value="NYI67591.1"/>
    <property type="molecule type" value="Genomic_DNA"/>
</dbReference>
<name>A0A7Z0D2E0_9MICO</name>
<comment type="caution">
    <text evidence="9">The sequence shown here is derived from an EMBL/GenBank/DDBJ whole genome shotgun (WGS) entry which is preliminary data.</text>
</comment>
<keyword evidence="5 7" id="KW-1133">Transmembrane helix</keyword>
<dbReference type="PANTHER" id="PTHR30353">
    <property type="entry name" value="INNER MEMBRANE PROTEIN DEDA-RELATED"/>
    <property type="match status" value="1"/>
</dbReference>
<sequence>MSALHDLEFGTLYLALMGIVFARAQATYWVGRLAGTGARRFGAVRRIESRRVSRAEHLLTRYGAPAVTLSFLTVGLQTALNCLAGVGRMPFVRYLFFMLPGCAAWALIYATIGMAALWAWVDVVPPSAWGTVATIAVLAVIAAIVVLRRKRTAH</sequence>
<feature type="transmembrane region" description="Helical" evidence="7">
    <location>
        <begin position="127"/>
        <end position="147"/>
    </location>
</feature>
<dbReference type="Proteomes" id="UP000539111">
    <property type="component" value="Unassembled WGS sequence"/>
</dbReference>
<protein>
    <submittedName>
        <fullName evidence="9">Membrane protein DedA with SNARE-associated domain</fullName>
    </submittedName>
</protein>
<gene>
    <name evidence="9" type="ORF">BJY26_001897</name>
</gene>
<proteinExistence type="inferred from homology"/>